<dbReference type="OrthoDB" id="6777263at2759"/>
<organism evidence="8 9">
    <name type="scientific">Monascus purpureus</name>
    <name type="common">Red mold</name>
    <name type="synonym">Monascus anka</name>
    <dbReference type="NCBI Taxonomy" id="5098"/>
    <lineage>
        <taxon>Eukaryota</taxon>
        <taxon>Fungi</taxon>
        <taxon>Dikarya</taxon>
        <taxon>Ascomycota</taxon>
        <taxon>Pezizomycotina</taxon>
        <taxon>Eurotiomycetes</taxon>
        <taxon>Eurotiomycetidae</taxon>
        <taxon>Eurotiales</taxon>
        <taxon>Aspergillaceae</taxon>
        <taxon>Monascus</taxon>
    </lineage>
</organism>
<evidence type="ECO:0000256" key="6">
    <source>
        <dbReference type="RuleBase" id="RU365090"/>
    </source>
</evidence>
<sequence>MIPYAQALQILTTQATHHHLHATLLPISKTLHRISKHTHVSPTATPRFNTSLVDGYALNSAATLTASSEAPLALRVVDSVAAGEEPVRVSGAPGERGIYPCVEVMRGAKVPLVDEADAEMGFDFDCVVRIEDTRVVETGAGASRYIQVMKWARSGQNIQIAGTDFQAGDEILRDNEVVRSSHIMALSSVGISEISVLRKPRVAVFSTGRELLLDTPVTASSSRDHDRSTVTSNNRIPDVNGPYLTSVLEEWGAEVDFLGAVDDDALTISHLIKTHLTHHRYDLVLATGGVDWVRTAVEKHLGGNVLFHGPAMEPGRPAFFAMLSRVDIDIHAPVEEIEQDDDDIAGLSSRNTGNTAFFGLPGNPVDSAVCFRFLVLPYLRRLQGQELELTRSREHCEATIRTPGWREGIGREVLPDRNRVLESFPPETDVFRAGILLNEAGHGAEVCLVEDNYGSRRIKPLLNANCWIHLPPEKTEVREGDAVKVILSDSCK</sequence>
<proteinExistence type="inferred from homology"/>
<dbReference type="Gene3D" id="3.90.105.10">
    <property type="entry name" value="Molybdopterin biosynthesis moea protein, domain 2"/>
    <property type="match status" value="1"/>
</dbReference>
<keyword evidence="6" id="KW-0460">Magnesium</keyword>
<dbReference type="Pfam" id="PF03453">
    <property type="entry name" value="MoeA_N"/>
    <property type="match status" value="1"/>
</dbReference>
<comment type="cofactor">
    <cofactor evidence="6">
        <name>Mg(2+)</name>
        <dbReference type="ChEBI" id="CHEBI:18420"/>
    </cofactor>
</comment>
<comment type="catalytic activity">
    <reaction evidence="6">
        <text>molybdopterin + ATP + H(+) = adenylyl-molybdopterin + diphosphate</text>
        <dbReference type="Rhea" id="RHEA:31331"/>
        <dbReference type="ChEBI" id="CHEBI:15378"/>
        <dbReference type="ChEBI" id="CHEBI:30616"/>
        <dbReference type="ChEBI" id="CHEBI:33019"/>
        <dbReference type="ChEBI" id="CHEBI:58698"/>
        <dbReference type="ChEBI" id="CHEBI:62727"/>
    </reaction>
</comment>
<evidence type="ECO:0000256" key="1">
    <source>
        <dbReference type="ARBA" id="ARBA00005046"/>
    </source>
</evidence>
<evidence type="ECO:0000256" key="5">
    <source>
        <dbReference type="ARBA" id="ARBA00023150"/>
    </source>
</evidence>
<dbReference type="GO" id="GO:0046872">
    <property type="term" value="F:metal ion binding"/>
    <property type="evidence" value="ECO:0007669"/>
    <property type="project" value="UniProtKB-UniRule"/>
</dbReference>
<dbReference type="GO" id="GO:0061598">
    <property type="term" value="F:molybdopterin adenylyltransferase activity"/>
    <property type="evidence" value="ECO:0007669"/>
    <property type="project" value="UniProtKB-UniRule"/>
</dbReference>
<dbReference type="EC" id="2.7.7.75" evidence="4"/>
<dbReference type="STRING" id="5098.A0A507QKM0"/>
<dbReference type="GO" id="GO:0061599">
    <property type="term" value="F:molybdopterin molybdotransferase activity"/>
    <property type="evidence" value="ECO:0007669"/>
    <property type="project" value="UniProtKB-UniRule"/>
</dbReference>
<dbReference type="UniPathway" id="UPA00344"/>
<dbReference type="GO" id="GO:0006777">
    <property type="term" value="P:Mo-molybdopterin cofactor biosynthetic process"/>
    <property type="evidence" value="ECO:0007669"/>
    <property type="project" value="UniProtKB-UniRule"/>
</dbReference>
<comment type="function">
    <text evidence="6">Catalyzes two steps in the biosynthesis of the molybdenum cofactor. In the first step, molybdopterin is adenylated. Subsequently, molybdate is inserted into adenylated molybdopterin and AMP is released.</text>
</comment>
<dbReference type="Pfam" id="PF00994">
    <property type="entry name" value="MoCF_biosynth"/>
    <property type="match status" value="1"/>
</dbReference>
<comment type="caution">
    <text evidence="8">The sequence shown here is derived from an EMBL/GenBank/DDBJ whole genome shotgun (WGS) entry which is preliminary data.</text>
</comment>
<evidence type="ECO:0000313" key="8">
    <source>
        <dbReference type="EMBL" id="TQB69099.1"/>
    </source>
</evidence>
<dbReference type="Gene3D" id="2.40.340.10">
    <property type="entry name" value="MoeA, C-terminal, domain IV"/>
    <property type="match status" value="1"/>
</dbReference>
<keyword evidence="6" id="KW-0479">Metal-binding</keyword>
<dbReference type="InterPro" id="IPR005110">
    <property type="entry name" value="MoeA_linker/N"/>
</dbReference>
<dbReference type="SMART" id="SM00852">
    <property type="entry name" value="MoCF_biosynth"/>
    <property type="match status" value="1"/>
</dbReference>
<keyword evidence="6" id="KW-0808">Transferase</keyword>
<dbReference type="InterPro" id="IPR036688">
    <property type="entry name" value="MoeA_C_domain_IV_sf"/>
</dbReference>
<protein>
    <recommendedName>
        <fullName evidence="4">molybdopterin adenylyltransferase</fullName>
        <ecNumber evidence="4">2.7.7.75</ecNumber>
    </recommendedName>
</protein>
<dbReference type="AlphaFoldDB" id="A0A507QKM0"/>
<accession>A0A507QKM0</accession>
<keyword evidence="5 6" id="KW-0501">Molybdenum cofactor biosynthesis</keyword>
<dbReference type="InterPro" id="IPR036135">
    <property type="entry name" value="MoeA_linker/N_sf"/>
</dbReference>
<comment type="similarity">
    <text evidence="6">Belongs to the MoeA family.</text>
</comment>
<dbReference type="PANTHER" id="PTHR10192:SF30">
    <property type="entry name" value="MOLYBDOPTERIN ADENYLYLTRANSFERASE"/>
    <property type="match status" value="1"/>
</dbReference>
<name>A0A507QKM0_MONPU</name>
<dbReference type="Pfam" id="PF03454">
    <property type="entry name" value="MoeA_C"/>
    <property type="match status" value="1"/>
</dbReference>
<dbReference type="SUPFAM" id="SSF63867">
    <property type="entry name" value="MoeA C-terminal domain-like"/>
    <property type="match status" value="1"/>
</dbReference>
<dbReference type="EMBL" id="VIFY01000172">
    <property type="protein sequence ID" value="TQB69099.1"/>
    <property type="molecule type" value="Genomic_DNA"/>
</dbReference>
<reference evidence="8 9" key="1">
    <citation type="submission" date="2019-06" db="EMBL/GenBank/DDBJ databases">
        <title>Wine fermentation using esterase from Monascus purpureus.</title>
        <authorList>
            <person name="Geng C."/>
            <person name="Zhang Y."/>
        </authorList>
    </citation>
    <scope>NUCLEOTIDE SEQUENCE [LARGE SCALE GENOMIC DNA]</scope>
    <source>
        <strain evidence="8">HQ1</strain>
    </source>
</reference>
<comment type="similarity">
    <text evidence="3">In the C-terminal section; belongs to the MoeA family.</text>
</comment>
<comment type="similarity">
    <text evidence="2">In the N-terminal section; belongs to the MoaB/Mog family.</text>
</comment>
<feature type="domain" description="MoaB/Mog" evidence="7">
    <location>
        <begin position="203"/>
        <end position="381"/>
    </location>
</feature>
<dbReference type="GO" id="GO:0005829">
    <property type="term" value="C:cytosol"/>
    <property type="evidence" value="ECO:0007669"/>
    <property type="project" value="TreeGrafter"/>
</dbReference>
<dbReference type="InterPro" id="IPR036425">
    <property type="entry name" value="MoaB/Mog-like_dom_sf"/>
</dbReference>
<evidence type="ECO:0000256" key="4">
    <source>
        <dbReference type="ARBA" id="ARBA00012509"/>
    </source>
</evidence>
<dbReference type="InterPro" id="IPR038987">
    <property type="entry name" value="MoeA-like"/>
</dbReference>
<gene>
    <name evidence="8" type="ORF">MPDQ_002357</name>
</gene>
<dbReference type="InterPro" id="IPR001453">
    <property type="entry name" value="MoaB/Mog_dom"/>
</dbReference>
<keyword evidence="9" id="KW-1185">Reference proteome</keyword>
<evidence type="ECO:0000256" key="3">
    <source>
        <dbReference type="ARBA" id="ARBA00008339"/>
    </source>
</evidence>
<dbReference type="Proteomes" id="UP000319663">
    <property type="component" value="Unassembled WGS sequence"/>
</dbReference>
<dbReference type="PANTHER" id="PTHR10192">
    <property type="entry name" value="MOLYBDOPTERIN BIOSYNTHESIS PROTEIN"/>
    <property type="match status" value="1"/>
</dbReference>
<dbReference type="SUPFAM" id="SSF53218">
    <property type="entry name" value="Molybdenum cofactor biosynthesis proteins"/>
    <property type="match status" value="1"/>
</dbReference>
<dbReference type="GO" id="GO:0005524">
    <property type="term" value="F:ATP binding"/>
    <property type="evidence" value="ECO:0007669"/>
    <property type="project" value="UniProtKB-UniRule"/>
</dbReference>
<dbReference type="SUPFAM" id="SSF63882">
    <property type="entry name" value="MoeA N-terminal region -like"/>
    <property type="match status" value="1"/>
</dbReference>
<dbReference type="InterPro" id="IPR005111">
    <property type="entry name" value="MoeA_C_domain_IV"/>
</dbReference>
<dbReference type="Gene3D" id="2.170.190.11">
    <property type="entry name" value="Molybdopterin biosynthesis moea protein, domain 3"/>
    <property type="match status" value="1"/>
</dbReference>
<dbReference type="Gene3D" id="3.40.980.10">
    <property type="entry name" value="MoaB/Mog-like domain"/>
    <property type="match status" value="1"/>
</dbReference>
<evidence type="ECO:0000259" key="7">
    <source>
        <dbReference type="SMART" id="SM00852"/>
    </source>
</evidence>
<evidence type="ECO:0000256" key="2">
    <source>
        <dbReference type="ARBA" id="ARBA00007589"/>
    </source>
</evidence>
<comment type="pathway">
    <text evidence="1 6">Cofactor biosynthesis; molybdopterin biosynthesis.</text>
</comment>
<dbReference type="CDD" id="cd00887">
    <property type="entry name" value="MoeA"/>
    <property type="match status" value="1"/>
</dbReference>
<evidence type="ECO:0000313" key="9">
    <source>
        <dbReference type="Proteomes" id="UP000319663"/>
    </source>
</evidence>
<keyword evidence="6" id="KW-0500">Molybdenum</keyword>
<comment type="catalytic activity">
    <reaction evidence="6">
        <text>adenylyl-molybdopterin + molybdate = Mo-molybdopterin + AMP + H(+)</text>
        <dbReference type="Rhea" id="RHEA:35047"/>
        <dbReference type="ChEBI" id="CHEBI:15378"/>
        <dbReference type="ChEBI" id="CHEBI:36264"/>
        <dbReference type="ChEBI" id="CHEBI:62727"/>
        <dbReference type="ChEBI" id="CHEBI:71302"/>
        <dbReference type="ChEBI" id="CHEBI:456215"/>
    </reaction>
</comment>